<evidence type="ECO:0000256" key="2">
    <source>
        <dbReference type="ARBA" id="ARBA00022448"/>
    </source>
</evidence>
<dbReference type="Pfam" id="PF07715">
    <property type="entry name" value="Plug"/>
    <property type="match status" value="1"/>
</dbReference>
<dbReference type="PROSITE" id="PS52016">
    <property type="entry name" value="TONB_DEPENDENT_REC_3"/>
    <property type="match status" value="1"/>
</dbReference>
<keyword evidence="8" id="KW-0998">Cell outer membrane</keyword>
<dbReference type="SMART" id="SM00965">
    <property type="entry name" value="STN"/>
    <property type="match status" value="1"/>
</dbReference>
<keyword evidence="4" id="KW-0812">Transmembrane</keyword>
<dbReference type="InterPro" id="IPR000531">
    <property type="entry name" value="Beta-barrel_TonB"/>
</dbReference>
<evidence type="ECO:0000256" key="4">
    <source>
        <dbReference type="ARBA" id="ARBA00022692"/>
    </source>
</evidence>
<dbReference type="InterPro" id="IPR011662">
    <property type="entry name" value="Secretin/TonB_short_N"/>
</dbReference>
<comment type="subcellular location">
    <subcellularLocation>
        <location evidence="1">Cell outer membrane</location>
        <topology evidence="1">Multi-pass membrane protein</topology>
    </subcellularLocation>
</comment>
<keyword evidence="3" id="KW-0410">Iron transport</keyword>
<keyword evidence="7" id="KW-0472">Membrane</keyword>
<dbReference type="Pfam" id="PF07660">
    <property type="entry name" value="STN"/>
    <property type="match status" value="1"/>
</dbReference>
<keyword evidence="3" id="KW-0406">Ion transport</keyword>
<dbReference type="Gene3D" id="2.170.130.10">
    <property type="entry name" value="TonB-dependent receptor, plug domain"/>
    <property type="match status" value="1"/>
</dbReference>
<dbReference type="InterPro" id="IPR023996">
    <property type="entry name" value="TonB-dep_OMP_SusC/RagA"/>
</dbReference>
<keyword evidence="2" id="KW-0813">Transport</keyword>
<dbReference type="FunFam" id="2.60.40.1120:FF:000003">
    <property type="entry name" value="Outer membrane protein Omp121"/>
    <property type="match status" value="1"/>
</dbReference>
<evidence type="ECO:0000256" key="1">
    <source>
        <dbReference type="ARBA" id="ARBA00004571"/>
    </source>
</evidence>
<keyword evidence="5" id="KW-0408">Iron</keyword>
<evidence type="ECO:0000259" key="9">
    <source>
        <dbReference type="SMART" id="SM00965"/>
    </source>
</evidence>
<proteinExistence type="predicted"/>
<organism evidence="10">
    <name type="scientific">hydrothermal vent metagenome</name>
    <dbReference type="NCBI Taxonomy" id="652676"/>
    <lineage>
        <taxon>unclassified sequences</taxon>
        <taxon>metagenomes</taxon>
        <taxon>ecological metagenomes</taxon>
    </lineage>
</organism>
<gene>
    <name evidence="10" type="ORF">MNBD_BACTEROID01-1172</name>
</gene>
<name>A0A3B0U881_9ZZZZ</name>
<dbReference type="NCBIfam" id="TIGR04057">
    <property type="entry name" value="SusC_RagA_signa"/>
    <property type="match status" value="1"/>
</dbReference>
<evidence type="ECO:0000256" key="8">
    <source>
        <dbReference type="ARBA" id="ARBA00023237"/>
    </source>
</evidence>
<feature type="domain" description="Secretin/TonB short N-terminal" evidence="9">
    <location>
        <begin position="70"/>
        <end position="122"/>
    </location>
</feature>
<dbReference type="InterPro" id="IPR037066">
    <property type="entry name" value="Plug_dom_sf"/>
</dbReference>
<keyword evidence="6" id="KW-0798">TonB box</keyword>
<evidence type="ECO:0000256" key="5">
    <source>
        <dbReference type="ARBA" id="ARBA00023004"/>
    </source>
</evidence>
<dbReference type="GO" id="GO:0009279">
    <property type="term" value="C:cell outer membrane"/>
    <property type="evidence" value="ECO:0007669"/>
    <property type="project" value="UniProtKB-SubCell"/>
</dbReference>
<sequence>MKKNCNRLSCSLKQDIKSFMLMSKLTVLLSMFCVLQLSATVYSQSTRLSLNSLNKTVKEVFLEIENQSEFRFFYNEKFIDLNKRVGFNISDETIEDVMSKLFENSTVTYKVMGNNLIVITPTTVFQENTVKGKVTSENGIPIPGVTVVIKGTSSGTITDTDGNYQISVNDGAVLVFSFVGMKTQEFSVDGRSEINVTMVEDVIGLEEVVAIGYGTMKKSDLTGSVSQVKTEELEAVPVYNMEQALKVGAAGVRVTQNSGTPGSRIEVRIRGGNSMIGDNQPLYVVDGFPVTGSVDFLNPSDIESVDILKDASATAIYGSRGANGVVIITSKRGRKGQRSKIEVNSYYGIQKEINRYDLLDAKQYAIIANEWLKNDGKEPFFNVNQVQNPGTDWQDAIFRTAPINNHTISFSGSSEKTRFSFSGNYYDQDGILINSGVKRGSARLNLDHEMNSWLKMAVNLNLSRRERFTVSVDNGARGTSMLSAAASAPPTLPIYDADGQYTQIEQAYTFGSADMRNPLLWSENKNRSFANSVIGNTTFDIKITDELSFRTLLGLEYTNVFTDRFYPIIFNNDRGYGAQGNSYSNSFLNENILTYSKTFNEVHSLNLIGGYTYQTSMYRSSYIAVSGFANNTTENYDLSAAETVENPSSGYSEWTLASWLARANYSFGNKYMVTASIRADGSSRFGSNHKWGFFPSTALAWRVSEEAFMQDIAFISDLKLRASYGITGNTALSPYRSLDRMSSVKAIYGNQTDEIGFVPSGISNSNLKWETTGQLDIGFDLSILNNRFRFTFDYYNKKTKDLLASVPLPPSVGFSSILKNVGEIENQGVELSINADILRSGFKWDASVQISANRNRVVKIAGGSDILSAGQGALWPSSNIAREGEPLGVFYGLKEDGLDENGFIKYKDINNDGVINSLDRVILGSPYPDFILGFSSNFSYKDFELNFTLDGVYGNKIFNATGGTQLNSFQRGNNQFARIMGNYWTAENPDPNAKYPKISKATQITVSDRFIEDGSYLRVRSVKLAYNLPVTKLGMPWFGKAQVYLSGTNLFTFTNYTGLDPEVNTRGTDSSDISNRLRIGHDQSGYPNAKIYAVGLKLSF</sequence>
<dbReference type="Gene3D" id="2.40.170.20">
    <property type="entry name" value="TonB-dependent receptor, beta-barrel domain"/>
    <property type="match status" value="1"/>
</dbReference>
<dbReference type="InterPro" id="IPR039426">
    <property type="entry name" value="TonB-dep_rcpt-like"/>
</dbReference>
<evidence type="ECO:0000256" key="7">
    <source>
        <dbReference type="ARBA" id="ARBA00023136"/>
    </source>
</evidence>
<dbReference type="FunFam" id="2.170.130.10:FF:000008">
    <property type="entry name" value="SusC/RagA family TonB-linked outer membrane protein"/>
    <property type="match status" value="1"/>
</dbReference>
<dbReference type="InterPro" id="IPR036942">
    <property type="entry name" value="Beta-barrel_TonB_sf"/>
</dbReference>
<dbReference type="InterPro" id="IPR023997">
    <property type="entry name" value="TonB-dep_OMP_SusC/RagA_CS"/>
</dbReference>
<dbReference type="InterPro" id="IPR012910">
    <property type="entry name" value="Plug_dom"/>
</dbReference>
<dbReference type="GO" id="GO:0006826">
    <property type="term" value="P:iron ion transport"/>
    <property type="evidence" value="ECO:0007669"/>
    <property type="project" value="UniProtKB-KW"/>
</dbReference>
<dbReference type="InterPro" id="IPR008969">
    <property type="entry name" value="CarboxyPept-like_regulatory"/>
</dbReference>
<evidence type="ECO:0000313" key="10">
    <source>
        <dbReference type="EMBL" id="VAW24583.1"/>
    </source>
</evidence>
<evidence type="ECO:0000256" key="6">
    <source>
        <dbReference type="ARBA" id="ARBA00023077"/>
    </source>
</evidence>
<dbReference type="AlphaFoldDB" id="A0A3B0U881"/>
<accession>A0A3B0U881</accession>
<dbReference type="Pfam" id="PF13715">
    <property type="entry name" value="CarbopepD_reg_2"/>
    <property type="match status" value="1"/>
</dbReference>
<dbReference type="Pfam" id="PF00593">
    <property type="entry name" value="TonB_dep_Rec_b-barrel"/>
    <property type="match status" value="1"/>
</dbReference>
<dbReference type="Gene3D" id="2.60.40.1120">
    <property type="entry name" value="Carboxypeptidase-like, regulatory domain"/>
    <property type="match status" value="1"/>
</dbReference>
<dbReference type="NCBIfam" id="TIGR04056">
    <property type="entry name" value="OMP_RagA_SusC"/>
    <property type="match status" value="1"/>
</dbReference>
<dbReference type="EMBL" id="UOEP01000218">
    <property type="protein sequence ID" value="VAW24583.1"/>
    <property type="molecule type" value="Genomic_DNA"/>
</dbReference>
<reference evidence="10" key="1">
    <citation type="submission" date="2018-06" db="EMBL/GenBank/DDBJ databases">
        <authorList>
            <person name="Zhirakovskaya E."/>
        </authorList>
    </citation>
    <scope>NUCLEOTIDE SEQUENCE</scope>
</reference>
<evidence type="ECO:0000256" key="3">
    <source>
        <dbReference type="ARBA" id="ARBA00022496"/>
    </source>
</evidence>
<protein>
    <submittedName>
        <fullName evidence="10">Outer membrane TonB-dependent transporter, utilization system for glycans and polysaccharides (PUL), SusC family</fullName>
    </submittedName>
</protein>
<dbReference type="SUPFAM" id="SSF56935">
    <property type="entry name" value="Porins"/>
    <property type="match status" value="1"/>
</dbReference>
<dbReference type="SUPFAM" id="SSF49464">
    <property type="entry name" value="Carboxypeptidase regulatory domain-like"/>
    <property type="match status" value="1"/>
</dbReference>